<dbReference type="Proteomes" id="UP001215151">
    <property type="component" value="Unassembled WGS sequence"/>
</dbReference>
<reference evidence="2" key="1">
    <citation type="submission" date="2022-11" db="EMBL/GenBank/DDBJ databases">
        <title>Genome Sequence of Cubamyces cubensis.</title>
        <authorList>
            <person name="Buettner E."/>
        </authorList>
    </citation>
    <scope>NUCLEOTIDE SEQUENCE</scope>
    <source>
        <strain evidence="2">MPL-01</strain>
    </source>
</reference>
<comment type="caution">
    <text evidence="2">The sequence shown here is derived from an EMBL/GenBank/DDBJ whole genome shotgun (WGS) entry which is preliminary data.</text>
</comment>
<dbReference type="AlphaFoldDB" id="A0AAD7TJT7"/>
<evidence type="ECO:0000313" key="3">
    <source>
        <dbReference type="Proteomes" id="UP001215151"/>
    </source>
</evidence>
<name>A0AAD7TJT7_9APHY</name>
<evidence type="ECO:0000313" key="2">
    <source>
        <dbReference type="EMBL" id="KAJ8463402.1"/>
    </source>
</evidence>
<organism evidence="2 3">
    <name type="scientific">Trametes cubensis</name>
    <dbReference type="NCBI Taxonomy" id="1111947"/>
    <lineage>
        <taxon>Eukaryota</taxon>
        <taxon>Fungi</taxon>
        <taxon>Dikarya</taxon>
        <taxon>Basidiomycota</taxon>
        <taxon>Agaricomycotina</taxon>
        <taxon>Agaricomycetes</taxon>
        <taxon>Polyporales</taxon>
        <taxon>Polyporaceae</taxon>
        <taxon>Trametes</taxon>
    </lineage>
</organism>
<sequence>MTAFNDPIITFTEDDVKINISKDRNSIIVAVSQVEWTPVRLALASLTPSLDGLVLKKSVDIVIQPDTLFNGNESLLCVTLLNAMWPRVTVSFSTRRAFWGFVEAFAKAKRDADQRQQEVTQALAKLREKLSRSAEGQDEAPAATTTNDSA</sequence>
<keyword evidence="3" id="KW-1185">Reference proteome</keyword>
<feature type="region of interest" description="Disordered" evidence="1">
    <location>
        <begin position="129"/>
        <end position="150"/>
    </location>
</feature>
<gene>
    <name evidence="2" type="ORF">ONZ51_g10279</name>
</gene>
<protein>
    <submittedName>
        <fullName evidence="2">Uncharacterized protein</fullName>
    </submittedName>
</protein>
<proteinExistence type="predicted"/>
<accession>A0AAD7TJT7</accession>
<dbReference type="EMBL" id="JAPEVG010000396">
    <property type="protein sequence ID" value="KAJ8463402.1"/>
    <property type="molecule type" value="Genomic_DNA"/>
</dbReference>
<evidence type="ECO:0000256" key="1">
    <source>
        <dbReference type="SAM" id="MobiDB-lite"/>
    </source>
</evidence>